<evidence type="ECO:0000256" key="5">
    <source>
        <dbReference type="ARBA" id="ARBA00022737"/>
    </source>
</evidence>
<dbReference type="InterPro" id="IPR001343">
    <property type="entry name" value="Hemolysn_Ca-bd"/>
</dbReference>
<gene>
    <name evidence="8" type="ORF">E9232_006016</name>
</gene>
<dbReference type="Pfam" id="PF00353">
    <property type="entry name" value="HemolysinCabind"/>
    <property type="match status" value="8"/>
</dbReference>
<dbReference type="InterPro" id="IPR011049">
    <property type="entry name" value="Serralysin-like_metalloprot_C"/>
</dbReference>
<dbReference type="RefSeq" id="WP_309800461.1">
    <property type="nucleotide sequence ID" value="NZ_JAVDPW010000012.1"/>
</dbReference>
<dbReference type="InterPro" id="IPR003995">
    <property type="entry name" value="RTX_toxin_determinant-A"/>
</dbReference>
<evidence type="ECO:0000256" key="2">
    <source>
        <dbReference type="ARBA" id="ARBA00004613"/>
    </source>
</evidence>
<dbReference type="PROSITE" id="PS00330">
    <property type="entry name" value="HEMOLYSIN_CALCIUM"/>
    <property type="match status" value="11"/>
</dbReference>
<keyword evidence="5" id="KW-0677">Repeat</keyword>
<sequence length="782" mass="77755">MANFYGNSGNNLFFGTSFADNMYGYDGNDTLYGFDGNDFLQGGNGADWLDGGNGIDTVDYNGAAGVYVDLASGYGYYGEAAGDRLFNIENVQGTGGYGDTLYGSAVANVLSGYGGNDYLYGRDGNDTLYGMTGNDFLQGGNGADWLDGGDGVDTVDYNGTTGVYVNLATGYGYYGEAAGDRLFNIENVQGTGGYGDTLIGSAADNVLSGYGGDDFLQGGAGADTLYGGSGTDTADYNGTTGVYVNLATGYGYYGEAAGDRLYDIENVQGTGGYGDSLIGSAANNVLSGYGGDDFLQGGAGADTLYGGSGIDTADYNGTAGVYIDLASGYGYYGEAAGDRLYDIENVQGTGGYADYLYGSAVANVLSGYGGNDYLYGRDGNDTLNGMDGNDFLQGGNGADTLNGGTGIDTIDYNGAAGVYVNLATGQGFYGEAAGDVISGVENVQGTTGYGDTLIGSADANVLSGYGGADGLYGGDGNDTLNGMDGDDFLQGGNGADTLNGGAGIDTIDYNGAAGVSVNLTTGVGVGGEAQGDVISGVENVQGTSGYNDVLIGSADANILSGYGGGDTLDGQAGNDTLNGMDGNDILRGGVGADHIDGGAGIDTAMYSESASAVLINLAAGTAAGGNATGDVLVSVENLYGSSFNDALLGDGGANTLVGNAGNDVLAGLGGQDILAGGAGADRFVYGSVGQSLVASADRITDFSHAQGDRIDLVGIDANTTVAGDQAFNFIGAGAFTHHAGELHATVSGGFTVVSGDVNGDAVADFAIVLTGAMALVAADFML</sequence>
<keyword evidence="4" id="KW-0800">Toxin</keyword>
<dbReference type="PANTHER" id="PTHR38340:SF1">
    <property type="entry name" value="S-LAYER PROTEIN"/>
    <property type="match status" value="1"/>
</dbReference>
<evidence type="ECO:0000313" key="9">
    <source>
        <dbReference type="Proteomes" id="UP001262410"/>
    </source>
</evidence>
<comment type="subcellular location">
    <subcellularLocation>
        <location evidence="1">Membrane</location>
    </subcellularLocation>
    <subcellularLocation>
        <location evidence="2">Secreted</location>
    </subcellularLocation>
</comment>
<evidence type="ECO:0000256" key="6">
    <source>
        <dbReference type="ARBA" id="ARBA00023026"/>
    </source>
</evidence>
<reference evidence="8 9" key="1">
    <citation type="submission" date="2023-07" db="EMBL/GenBank/DDBJ databases">
        <title>Sorghum-associated microbial communities from plants grown in Nebraska, USA.</title>
        <authorList>
            <person name="Schachtman D."/>
        </authorList>
    </citation>
    <scope>NUCLEOTIDE SEQUENCE [LARGE SCALE GENOMIC DNA]</scope>
    <source>
        <strain evidence="8 9">584</strain>
    </source>
</reference>
<keyword evidence="9" id="KW-1185">Reference proteome</keyword>
<dbReference type="PRINTS" id="PR01488">
    <property type="entry name" value="RTXTOXINA"/>
</dbReference>
<keyword evidence="7" id="KW-0472">Membrane</keyword>
<evidence type="ECO:0000256" key="7">
    <source>
        <dbReference type="ARBA" id="ARBA00023136"/>
    </source>
</evidence>
<name>A0ABU1JXW5_9PROT</name>
<keyword evidence="3" id="KW-0964">Secreted</keyword>
<dbReference type="InterPro" id="IPR050557">
    <property type="entry name" value="RTX_toxin/Mannuronan_C5-epim"/>
</dbReference>
<proteinExistence type="predicted"/>
<evidence type="ECO:0000313" key="8">
    <source>
        <dbReference type="EMBL" id="MDR6293465.1"/>
    </source>
</evidence>
<dbReference type="PRINTS" id="PR00313">
    <property type="entry name" value="CABNDNGRPT"/>
</dbReference>
<evidence type="ECO:0000256" key="3">
    <source>
        <dbReference type="ARBA" id="ARBA00022525"/>
    </source>
</evidence>
<dbReference type="Proteomes" id="UP001262410">
    <property type="component" value="Unassembled WGS sequence"/>
</dbReference>
<dbReference type="EMBL" id="JAVDPW010000012">
    <property type="protein sequence ID" value="MDR6293465.1"/>
    <property type="molecule type" value="Genomic_DNA"/>
</dbReference>
<evidence type="ECO:0000256" key="1">
    <source>
        <dbReference type="ARBA" id="ARBA00004370"/>
    </source>
</evidence>
<dbReference type="InterPro" id="IPR018511">
    <property type="entry name" value="Hemolysin-typ_Ca-bd_CS"/>
</dbReference>
<dbReference type="PANTHER" id="PTHR38340">
    <property type="entry name" value="S-LAYER PROTEIN"/>
    <property type="match status" value="1"/>
</dbReference>
<protein>
    <submittedName>
        <fullName evidence="8">Ca2+-binding RTX toxin-like protein</fullName>
    </submittedName>
</protein>
<evidence type="ECO:0000256" key="4">
    <source>
        <dbReference type="ARBA" id="ARBA00022656"/>
    </source>
</evidence>
<accession>A0ABU1JXW5</accession>
<organism evidence="8 9">
    <name type="scientific">Inquilinus ginsengisoli</name>
    <dbReference type="NCBI Taxonomy" id="363840"/>
    <lineage>
        <taxon>Bacteria</taxon>
        <taxon>Pseudomonadati</taxon>
        <taxon>Pseudomonadota</taxon>
        <taxon>Alphaproteobacteria</taxon>
        <taxon>Rhodospirillales</taxon>
        <taxon>Rhodospirillaceae</taxon>
        <taxon>Inquilinus</taxon>
    </lineage>
</organism>
<dbReference type="Gene3D" id="2.150.10.10">
    <property type="entry name" value="Serralysin-like metalloprotease, C-terminal"/>
    <property type="match status" value="6"/>
</dbReference>
<keyword evidence="6" id="KW-0843">Virulence</keyword>
<dbReference type="SUPFAM" id="SSF51120">
    <property type="entry name" value="beta-Roll"/>
    <property type="match status" value="6"/>
</dbReference>
<comment type="caution">
    <text evidence="8">The sequence shown here is derived from an EMBL/GenBank/DDBJ whole genome shotgun (WGS) entry which is preliminary data.</text>
</comment>